<evidence type="ECO:0000259" key="12">
    <source>
        <dbReference type="Pfam" id="PF12795"/>
    </source>
</evidence>
<dbReference type="InterPro" id="IPR025692">
    <property type="entry name" value="MscS_IM_dom1"/>
</dbReference>
<keyword evidence="4 8" id="KW-0812">Transmembrane</keyword>
<evidence type="ECO:0000256" key="7">
    <source>
        <dbReference type="SAM" id="Coils"/>
    </source>
</evidence>
<dbReference type="InterPro" id="IPR049278">
    <property type="entry name" value="MS_channel_C"/>
</dbReference>
<evidence type="ECO:0000259" key="10">
    <source>
        <dbReference type="Pfam" id="PF00924"/>
    </source>
</evidence>
<name>A0ABT1U9C8_9GAMM</name>
<evidence type="ECO:0000256" key="8">
    <source>
        <dbReference type="SAM" id="Phobius"/>
    </source>
</evidence>
<comment type="similarity">
    <text evidence="2">Belongs to the MscS (TC 1.A.23) family.</text>
</comment>
<evidence type="ECO:0000313" key="16">
    <source>
        <dbReference type="Proteomes" id="UP001524586"/>
    </source>
</evidence>
<evidence type="ECO:0000313" key="15">
    <source>
        <dbReference type="EMBL" id="MCQ8129965.1"/>
    </source>
</evidence>
<keyword evidence="16" id="KW-1185">Reference proteome</keyword>
<feature type="signal peptide" evidence="9">
    <location>
        <begin position="1"/>
        <end position="26"/>
    </location>
</feature>
<dbReference type="InterPro" id="IPR049142">
    <property type="entry name" value="MS_channel_1st"/>
</dbReference>
<dbReference type="SUPFAM" id="SSF82689">
    <property type="entry name" value="Mechanosensitive channel protein MscS (YggB), C-terminal domain"/>
    <property type="match status" value="1"/>
</dbReference>
<feature type="transmembrane region" description="Helical" evidence="8">
    <location>
        <begin position="815"/>
        <end position="832"/>
    </location>
</feature>
<dbReference type="Pfam" id="PF21082">
    <property type="entry name" value="MS_channel_3rd"/>
    <property type="match status" value="1"/>
</dbReference>
<dbReference type="Gene3D" id="3.30.70.100">
    <property type="match status" value="1"/>
</dbReference>
<evidence type="ECO:0000259" key="11">
    <source>
        <dbReference type="Pfam" id="PF12794"/>
    </source>
</evidence>
<feature type="domain" description="Mechanosensitive ion channel MscS C-terminal" evidence="13">
    <location>
        <begin position="1025"/>
        <end position="1108"/>
    </location>
</feature>
<evidence type="ECO:0000256" key="5">
    <source>
        <dbReference type="ARBA" id="ARBA00022989"/>
    </source>
</evidence>
<keyword evidence="9" id="KW-0732">Signal</keyword>
<dbReference type="InterPro" id="IPR006685">
    <property type="entry name" value="MscS_channel_2nd"/>
</dbReference>
<accession>A0ABT1U9C8</accession>
<gene>
    <name evidence="15" type="ORF">NP596_16005</name>
</gene>
<keyword evidence="5 8" id="KW-1133">Transmembrane helix</keyword>
<dbReference type="EMBL" id="JANIBK010000113">
    <property type="protein sequence ID" value="MCQ8129965.1"/>
    <property type="molecule type" value="Genomic_DNA"/>
</dbReference>
<feature type="domain" description="Mechanosensitive ion channel MscS" evidence="10">
    <location>
        <begin position="952"/>
        <end position="1017"/>
    </location>
</feature>
<feature type="transmembrane region" description="Helical" evidence="8">
    <location>
        <begin position="936"/>
        <end position="964"/>
    </location>
</feature>
<dbReference type="PANTHER" id="PTHR30347">
    <property type="entry name" value="POTASSIUM CHANNEL RELATED"/>
    <property type="match status" value="1"/>
</dbReference>
<proteinExistence type="inferred from homology"/>
<feature type="domain" description="Mechanosensitive ion channel inner membrane" evidence="11">
    <location>
        <begin position="513"/>
        <end position="848"/>
    </location>
</feature>
<feature type="transmembrane region" description="Helical" evidence="8">
    <location>
        <begin position="593"/>
        <end position="615"/>
    </location>
</feature>
<evidence type="ECO:0000256" key="2">
    <source>
        <dbReference type="ARBA" id="ARBA00008017"/>
    </source>
</evidence>
<feature type="chain" id="PRO_5045131023" evidence="9">
    <location>
        <begin position="27"/>
        <end position="1131"/>
    </location>
</feature>
<feature type="transmembrane region" description="Helical" evidence="8">
    <location>
        <begin position="711"/>
        <end position="733"/>
    </location>
</feature>
<feature type="transmembrane region" description="Helical" evidence="8">
    <location>
        <begin position="860"/>
        <end position="885"/>
    </location>
</feature>
<evidence type="ECO:0000256" key="1">
    <source>
        <dbReference type="ARBA" id="ARBA00004651"/>
    </source>
</evidence>
<reference evidence="15 16" key="1">
    <citation type="submission" date="2022-07" db="EMBL/GenBank/DDBJ databases">
        <title>Methylomonas rivi sp. nov., Methylomonas rosea sp. nov., Methylomonas aureus sp. nov. and Methylomonas subterranea sp. nov., four novel methanotrophs isolated from a freshwater creek and the deep terrestrial subsurface.</title>
        <authorList>
            <person name="Abin C."/>
            <person name="Sankaranarayanan K."/>
            <person name="Garner C."/>
            <person name="Sindelar R."/>
            <person name="Kotary K."/>
            <person name="Garner R."/>
            <person name="Barclay S."/>
            <person name="Lawson P."/>
            <person name="Krumholz L."/>
        </authorList>
    </citation>
    <scope>NUCLEOTIDE SEQUENCE [LARGE SCALE GENOMIC DNA]</scope>
    <source>
        <strain evidence="15 16">WSC-6</strain>
    </source>
</reference>
<dbReference type="InterPro" id="IPR052702">
    <property type="entry name" value="MscS-like_channel"/>
</dbReference>
<dbReference type="InterPro" id="IPR023408">
    <property type="entry name" value="MscS_beta-dom_sf"/>
</dbReference>
<keyword evidence="3" id="KW-1003">Cell membrane</keyword>
<feature type="transmembrane region" description="Helical" evidence="8">
    <location>
        <begin position="667"/>
        <end position="684"/>
    </location>
</feature>
<dbReference type="Pfam" id="PF12794">
    <property type="entry name" value="MscS_TM"/>
    <property type="match status" value="1"/>
</dbReference>
<feature type="coiled-coil region" evidence="7">
    <location>
        <begin position="124"/>
        <end position="158"/>
    </location>
</feature>
<feature type="transmembrane region" description="Helical" evidence="8">
    <location>
        <begin position="511"/>
        <end position="529"/>
    </location>
</feature>
<feature type="transmembrane region" description="Helical" evidence="8">
    <location>
        <begin position="635"/>
        <end position="655"/>
    </location>
</feature>
<comment type="caution">
    <text evidence="15">The sequence shown here is derived from an EMBL/GenBank/DDBJ whole genome shotgun (WGS) entry which is preliminary data.</text>
</comment>
<sequence length="1131" mass="127848">MSLNTCKYGFSLGLIALLISVNLAWAGNQKQAVKSITLEEIQQRIESTKDRQNVSEEQKNRILSAYQESEDNLRQAQRQEELAETFKRSTRNLPLDAKQLQAQIDGTGAVLKQRKPEKLASFPADEIEQRLVMEKTRLSDLDAEIAKHEALIAELTNSPQVIRETMAEIKTKQSATQQEQQRLTDKNGENLLEKEARQIQLETRIRLFNSTLKTLGLESIGNPLQLQLQKDRMHLLNLQREAQMLLIGELEAALLDKRQQEIDKEQAALLQAEKDAEGKHPLIREATKENMRFNRDLQAVNKHIELYQTQKTELDARSQQIEKDFQSAEQKISLAGLSPALGNLLREQRRNLPQRKQYNGLNDSIQTEIAEASLEMFKLDEVKKQLMDVNQTLLGRLEQGLPADADQAEALRIRTELRMLLNDQKDLVGRLAVAYSEYARLLGDVDFVLQQMLNGADKFGAYLDQRLLWVPSAPVISHAYLSNILHSAMWFFAPSNWLHALENLSQGLQTYPVFLLVSLIAITVLHWRYRNDLKQHLLAVLNKCSSNQYLVSFRQTLNSLGFILLLSLPAAMLMGWTAWAMTLTANADAFSRAVAAGLVEAAVPLAILQFFYRLLKPEGVAEMLFHWQKRSVQLLYSQIKWSRFVIIPAVFIIGMANANPFSEQSHALGRTALIILMMAMSYVFHRFTHPLTGLAKSFYAYSDSWLGHLRYLWYLVAALAPWVVIGFAVMGYYQSALELENKLVVTLRLVFATALFHALVLRWLTVTKRQLALQNARQKRKQADQANVNIGAEGAYVPEETLLDLSKINEQSNKLLTTLIAVILTVGAWMIWKDILPAFSIFDRIELWQYSDTIDGKETVIRITLINLLFCFFYIGLTVVFVSNFPGLVDLLSAGRFAMTAGSRYALIQLVRYLLVSIAFLAIANELGGSWSQVQWLVAALSVGLGFGLQEIFANLVSGIILLFERPIRVGDTVTVGDVTGRVCRIQMRATHIIDWDMKELVVPNKNIITERLVNWTLTDTVTRVVVVVGVAYGSDVQLVEQVLKDVVNSVKSVLKEPEPSISFMSFGESSLDFTVRVFVRELGDRVPVTHELHKKLYAALQAHRIEIPFPQRDVHIRSVADGILPMHAGG</sequence>
<comment type="subcellular location">
    <subcellularLocation>
        <location evidence="1">Cell membrane</location>
        <topology evidence="1">Multi-pass membrane protein</topology>
    </subcellularLocation>
</comment>
<dbReference type="InterPro" id="IPR024393">
    <property type="entry name" value="MscS_porin"/>
</dbReference>
<dbReference type="InterPro" id="IPR010920">
    <property type="entry name" value="LSM_dom_sf"/>
</dbReference>
<organism evidence="15 16">
    <name type="scientific">Methylomonas rivi</name>
    <dbReference type="NCBI Taxonomy" id="2952226"/>
    <lineage>
        <taxon>Bacteria</taxon>
        <taxon>Pseudomonadati</taxon>
        <taxon>Pseudomonadota</taxon>
        <taxon>Gammaproteobacteria</taxon>
        <taxon>Methylococcales</taxon>
        <taxon>Methylococcaceae</taxon>
        <taxon>Methylomonas</taxon>
    </lineage>
</organism>
<dbReference type="Pfam" id="PF00924">
    <property type="entry name" value="MS_channel_2nd"/>
    <property type="match status" value="1"/>
</dbReference>
<dbReference type="Proteomes" id="UP001524586">
    <property type="component" value="Unassembled WGS sequence"/>
</dbReference>
<feature type="coiled-coil region" evidence="7">
    <location>
        <begin position="255"/>
        <end position="331"/>
    </location>
</feature>
<feature type="transmembrane region" description="Helical" evidence="8">
    <location>
        <begin position="560"/>
        <end position="581"/>
    </location>
</feature>
<dbReference type="Gene3D" id="2.30.30.60">
    <property type="match status" value="1"/>
</dbReference>
<dbReference type="Gene3D" id="1.10.287.1260">
    <property type="match status" value="1"/>
</dbReference>
<protein>
    <submittedName>
        <fullName evidence="15">Mechanosensitive ion channel</fullName>
    </submittedName>
</protein>
<feature type="transmembrane region" description="Helical" evidence="8">
    <location>
        <begin position="745"/>
        <end position="764"/>
    </location>
</feature>
<keyword evidence="7" id="KW-0175">Coiled coil</keyword>
<dbReference type="Pfam" id="PF21088">
    <property type="entry name" value="MS_channel_1st"/>
    <property type="match status" value="1"/>
</dbReference>
<dbReference type="SUPFAM" id="SSF50182">
    <property type="entry name" value="Sm-like ribonucleoproteins"/>
    <property type="match status" value="1"/>
</dbReference>
<dbReference type="Pfam" id="PF12795">
    <property type="entry name" value="MscS_porin"/>
    <property type="match status" value="1"/>
</dbReference>
<dbReference type="PANTHER" id="PTHR30347:SF1">
    <property type="entry name" value="MECHANOSENSITIVE CHANNEL MSCK"/>
    <property type="match status" value="1"/>
</dbReference>
<evidence type="ECO:0000256" key="9">
    <source>
        <dbReference type="SAM" id="SignalP"/>
    </source>
</evidence>
<dbReference type="RefSeq" id="WP_256616393.1">
    <property type="nucleotide sequence ID" value="NZ_JANIBK010000113.1"/>
</dbReference>
<evidence type="ECO:0000256" key="3">
    <source>
        <dbReference type="ARBA" id="ARBA00022475"/>
    </source>
</evidence>
<feature type="coiled-coil region" evidence="7">
    <location>
        <begin position="38"/>
        <end position="79"/>
    </location>
</feature>
<evidence type="ECO:0000259" key="13">
    <source>
        <dbReference type="Pfam" id="PF21082"/>
    </source>
</evidence>
<evidence type="ECO:0000256" key="4">
    <source>
        <dbReference type="ARBA" id="ARBA00022692"/>
    </source>
</evidence>
<dbReference type="InterPro" id="IPR011066">
    <property type="entry name" value="MscS_channel_C_sf"/>
</dbReference>
<evidence type="ECO:0000256" key="6">
    <source>
        <dbReference type="ARBA" id="ARBA00023136"/>
    </source>
</evidence>
<feature type="domain" description="Mechanosensitive ion channel MscS porin" evidence="12">
    <location>
        <begin position="45"/>
        <end position="284"/>
    </location>
</feature>
<keyword evidence="6 8" id="KW-0472">Membrane</keyword>
<evidence type="ECO:0000259" key="14">
    <source>
        <dbReference type="Pfam" id="PF21088"/>
    </source>
</evidence>
<feature type="domain" description="Mechanosensitive ion channel transmembrane helices 2/3" evidence="14">
    <location>
        <begin position="910"/>
        <end position="950"/>
    </location>
</feature>
<feature type="transmembrane region" description="Helical" evidence="8">
    <location>
        <begin position="905"/>
        <end position="924"/>
    </location>
</feature>